<dbReference type="GO" id="GO:0004674">
    <property type="term" value="F:protein serine/threonine kinase activity"/>
    <property type="evidence" value="ECO:0007669"/>
    <property type="project" value="TreeGrafter"/>
</dbReference>
<gene>
    <name evidence="2" type="ORF">M404DRAFT_1000085</name>
</gene>
<reference evidence="2 3" key="1">
    <citation type="submission" date="2014-04" db="EMBL/GenBank/DDBJ databases">
        <authorList>
            <consortium name="DOE Joint Genome Institute"/>
            <person name="Kuo A."/>
            <person name="Kohler A."/>
            <person name="Costa M.D."/>
            <person name="Nagy L.G."/>
            <person name="Floudas D."/>
            <person name="Copeland A."/>
            <person name="Barry K.W."/>
            <person name="Cichocki N."/>
            <person name="Veneault-Fourrey C."/>
            <person name="LaButti K."/>
            <person name="Lindquist E.A."/>
            <person name="Lipzen A."/>
            <person name="Lundell T."/>
            <person name="Morin E."/>
            <person name="Murat C."/>
            <person name="Sun H."/>
            <person name="Tunlid A."/>
            <person name="Henrissat B."/>
            <person name="Grigoriev I.V."/>
            <person name="Hibbett D.S."/>
            <person name="Martin F."/>
            <person name="Nordberg H.P."/>
            <person name="Cantor M.N."/>
            <person name="Hua S.X."/>
        </authorList>
    </citation>
    <scope>NUCLEOTIDE SEQUENCE [LARGE SCALE GENOMIC DNA]</scope>
    <source>
        <strain evidence="2 3">Marx 270</strain>
    </source>
</reference>
<accession>A0A0C3PAQ8</accession>
<dbReference type="InterPro" id="IPR051681">
    <property type="entry name" value="Ser/Thr_Kinases-Pseudokinases"/>
</dbReference>
<dbReference type="EMBL" id="KN831968">
    <property type="protein sequence ID" value="KIO05006.1"/>
    <property type="molecule type" value="Genomic_DNA"/>
</dbReference>
<protein>
    <recommendedName>
        <fullName evidence="1">Protein kinase domain-containing protein</fullName>
    </recommendedName>
</protein>
<dbReference type="InterPro" id="IPR008271">
    <property type="entry name" value="Ser/Thr_kinase_AS"/>
</dbReference>
<dbReference type="SMART" id="SM00220">
    <property type="entry name" value="S_TKc"/>
    <property type="match status" value="1"/>
</dbReference>
<feature type="domain" description="Protein kinase" evidence="1">
    <location>
        <begin position="4"/>
        <end position="300"/>
    </location>
</feature>
<dbReference type="SUPFAM" id="SSF56112">
    <property type="entry name" value="Protein kinase-like (PK-like)"/>
    <property type="match status" value="1"/>
</dbReference>
<dbReference type="PANTHER" id="PTHR44329">
    <property type="entry name" value="SERINE/THREONINE-PROTEIN KINASE TNNI3K-RELATED"/>
    <property type="match status" value="1"/>
</dbReference>
<dbReference type="OrthoDB" id="1668230at2759"/>
<evidence type="ECO:0000313" key="2">
    <source>
        <dbReference type="EMBL" id="KIO05006.1"/>
    </source>
</evidence>
<dbReference type="GO" id="GO:0005524">
    <property type="term" value="F:ATP binding"/>
    <property type="evidence" value="ECO:0007669"/>
    <property type="project" value="InterPro"/>
</dbReference>
<dbReference type="Pfam" id="PF00069">
    <property type="entry name" value="Pkinase"/>
    <property type="match status" value="1"/>
</dbReference>
<dbReference type="PROSITE" id="PS00108">
    <property type="entry name" value="PROTEIN_KINASE_ST"/>
    <property type="match status" value="1"/>
</dbReference>
<reference evidence="3" key="2">
    <citation type="submission" date="2015-01" db="EMBL/GenBank/DDBJ databases">
        <title>Evolutionary Origins and Diversification of the Mycorrhizal Mutualists.</title>
        <authorList>
            <consortium name="DOE Joint Genome Institute"/>
            <consortium name="Mycorrhizal Genomics Consortium"/>
            <person name="Kohler A."/>
            <person name="Kuo A."/>
            <person name="Nagy L.G."/>
            <person name="Floudas D."/>
            <person name="Copeland A."/>
            <person name="Barry K.W."/>
            <person name="Cichocki N."/>
            <person name="Veneault-Fourrey C."/>
            <person name="LaButti K."/>
            <person name="Lindquist E.A."/>
            <person name="Lipzen A."/>
            <person name="Lundell T."/>
            <person name="Morin E."/>
            <person name="Murat C."/>
            <person name="Riley R."/>
            <person name="Ohm R."/>
            <person name="Sun H."/>
            <person name="Tunlid A."/>
            <person name="Henrissat B."/>
            <person name="Grigoriev I.V."/>
            <person name="Hibbett D.S."/>
            <person name="Martin F."/>
        </authorList>
    </citation>
    <scope>NUCLEOTIDE SEQUENCE [LARGE SCALE GENOMIC DNA]</scope>
    <source>
        <strain evidence="3">Marx 270</strain>
    </source>
</reference>
<dbReference type="PROSITE" id="PS50011">
    <property type="entry name" value="PROTEIN_KINASE_DOM"/>
    <property type="match status" value="1"/>
</dbReference>
<dbReference type="SUPFAM" id="SSF52540">
    <property type="entry name" value="P-loop containing nucleoside triphosphate hydrolases"/>
    <property type="match status" value="1"/>
</dbReference>
<dbReference type="HOGENOM" id="CLU_501634_0_0_1"/>
<dbReference type="Gene3D" id="3.40.50.300">
    <property type="entry name" value="P-loop containing nucleotide triphosphate hydrolases"/>
    <property type="match status" value="1"/>
</dbReference>
<dbReference type="Proteomes" id="UP000054217">
    <property type="component" value="Unassembled WGS sequence"/>
</dbReference>
<dbReference type="PANTHER" id="PTHR44329:SF214">
    <property type="entry name" value="PROTEIN KINASE DOMAIN-CONTAINING PROTEIN"/>
    <property type="match status" value="1"/>
</dbReference>
<name>A0A0C3PAQ8_PISTI</name>
<dbReference type="InterPro" id="IPR011009">
    <property type="entry name" value="Kinase-like_dom_sf"/>
</dbReference>
<keyword evidence="3" id="KW-1185">Reference proteome</keyword>
<dbReference type="Gene3D" id="1.10.510.10">
    <property type="entry name" value="Transferase(Phosphotransferase) domain 1"/>
    <property type="match status" value="1"/>
</dbReference>
<evidence type="ECO:0000259" key="1">
    <source>
        <dbReference type="PROSITE" id="PS50011"/>
    </source>
</evidence>
<dbReference type="InterPro" id="IPR000719">
    <property type="entry name" value="Prot_kinase_dom"/>
</dbReference>
<proteinExistence type="predicted"/>
<dbReference type="STRING" id="870435.A0A0C3PAQ8"/>
<dbReference type="InterPro" id="IPR027417">
    <property type="entry name" value="P-loop_NTPase"/>
</dbReference>
<dbReference type="CDD" id="cd00882">
    <property type="entry name" value="Ras_like_GTPase"/>
    <property type="match status" value="1"/>
</dbReference>
<organism evidence="2 3">
    <name type="scientific">Pisolithus tinctorius Marx 270</name>
    <dbReference type="NCBI Taxonomy" id="870435"/>
    <lineage>
        <taxon>Eukaryota</taxon>
        <taxon>Fungi</taxon>
        <taxon>Dikarya</taxon>
        <taxon>Basidiomycota</taxon>
        <taxon>Agaricomycotina</taxon>
        <taxon>Agaricomycetes</taxon>
        <taxon>Agaricomycetidae</taxon>
        <taxon>Boletales</taxon>
        <taxon>Sclerodermatineae</taxon>
        <taxon>Pisolithaceae</taxon>
        <taxon>Pisolithus</taxon>
    </lineage>
</organism>
<sequence>MDQQEFLRQLGEGARKYAINLDGRIERDPMSCFRGGNALMYRGKLRPGGGIVTIKTVLDGPQADKSVIKRILREAHIWSKLKHPNILSLHGITIEFDLTVSIVTSWVERGDAHRYVQNADIDPRPLIRDICLGLHYLHSHPDGPIIHGDLKGSNVLISNDGRAVLTDFGLSFLYNSAFTMTTNPLDGGTLRWMAPELVNVMAMEDPHPTVEGDIWALGMTAFELFTRKFPYDSLANITAIQSRILSRPPERPSDEDTLHRMTVGWWELCSRCLRMDPSSRIRVEDAKKEIRKLPPRNDILIIGMGSTRSGISNFINKLADGKEGLKAYPLVPRTHGIRELILDLPCGKRYVFVDTPGFDNTSWRTQNILRELASWLHEKYLEDVKITGVIYTCHITDNRMFGTIRENLDQFGQLCGDKAAQHLRLVTTGWDEQEDKEATPNWVSQLGGRSPIATGLRHERFFNTRKSALDIVNGMVGEDAVLTEEKLAEAERQLHETNTARLPYSRFSQLLQQAKKILKTLRSFIGKALVRLTPGRLKKVRGH</sequence>
<dbReference type="InParanoid" id="A0A0C3PAQ8"/>
<dbReference type="AlphaFoldDB" id="A0A0C3PAQ8"/>
<evidence type="ECO:0000313" key="3">
    <source>
        <dbReference type="Proteomes" id="UP000054217"/>
    </source>
</evidence>